<gene>
    <name evidence="4" type="primary">LOC101688511</name>
</gene>
<dbReference type="GeneID" id="101688511"/>
<dbReference type="Ensembl" id="ENSMPUT00000007627.1">
    <property type="protein sequence ID" value="ENSMPUP00000007506.1"/>
    <property type="gene ID" value="ENSMPUG00000007563.1"/>
</dbReference>
<reference evidence="2" key="1">
    <citation type="submission" date="2024-06" db="UniProtKB">
        <authorList>
            <consortium name="Ensembl"/>
        </authorList>
    </citation>
    <scope>IDENTIFICATION</scope>
</reference>
<dbReference type="RefSeq" id="XP_012918167.2">
    <property type="nucleotide sequence ID" value="XM_013062713.2"/>
</dbReference>
<evidence type="ECO:0000313" key="3">
    <source>
        <dbReference type="Proteomes" id="UP000000715"/>
    </source>
</evidence>
<dbReference type="KEGG" id="mpuf:101688511"/>
<feature type="region of interest" description="Disordered" evidence="1">
    <location>
        <begin position="22"/>
        <end position="116"/>
    </location>
</feature>
<feature type="compositionally biased region" description="Gly residues" evidence="1">
    <location>
        <begin position="71"/>
        <end position="80"/>
    </location>
</feature>
<dbReference type="AlphaFoldDB" id="M3Y849"/>
<reference evidence="4" key="2">
    <citation type="submission" date="2025-04" db="UniProtKB">
        <authorList>
            <consortium name="RefSeq"/>
        </authorList>
    </citation>
    <scope>IDENTIFICATION</scope>
    <source>
        <tissue evidence="4">Brain</tissue>
    </source>
</reference>
<evidence type="ECO:0000313" key="2">
    <source>
        <dbReference type="Ensembl" id="ENSMPUP00000007506.1"/>
    </source>
</evidence>
<feature type="region of interest" description="Disordered" evidence="1">
    <location>
        <begin position="131"/>
        <end position="201"/>
    </location>
</feature>
<evidence type="ECO:0000313" key="4">
    <source>
        <dbReference type="RefSeq" id="XP_012918167.2"/>
    </source>
</evidence>
<feature type="compositionally biased region" description="Basic and acidic residues" evidence="1">
    <location>
        <begin position="157"/>
        <end position="171"/>
    </location>
</feature>
<dbReference type="HOGENOM" id="CLU_1360029_0_0_1"/>
<protein>
    <submittedName>
        <fullName evidence="4">Basic proline-rich protein-like</fullName>
    </submittedName>
</protein>
<evidence type="ECO:0000256" key="1">
    <source>
        <dbReference type="SAM" id="MobiDB-lite"/>
    </source>
</evidence>
<sequence>MMRGWEMEGVGRGSCARLLSEPEAGVRFLGNGSPVRVRPSPRGRPLSPPPPGSAESGAEDPRQRAQVWPGGAAGVGGGDPGRLQLPTAVSTTPAGLRGRAGTGRARGGTTSLFPPGLRPLGLKRVFPVGLPNPGWRAQPPRTRPEWRVTPPRPRARPGREVEPLVAERESSDAGQRTSGPFHLHPPPPNHRMPILRLGNWP</sequence>
<dbReference type="Proteomes" id="UP000000715">
    <property type="component" value="Unplaced"/>
</dbReference>
<organism evidence="2">
    <name type="scientific">Mustela putorius furo</name>
    <name type="common">European domestic ferret</name>
    <name type="synonym">Mustela furo</name>
    <dbReference type="NCBI Taxonomy" id="9669"/>
    <lineage>
        <taxon>Eukaryota</taxon>
        <taxon>Metazoa</taxon>
        <taxon>Chordata</taxon>
        <taxon>Craniata</taxon>
        <taxon>Vertebrata</taxon>
        <taxon>Euteleostomi</taxon>
        <taxon>Mammalia</taxon>
        <taxon>Eutheria</taxon>
        <taxon>Laurasiatheria</taxon>
        <taxon>Carnivora</taxon>
        <taxon>Caniformia</taxon>
        <taxon>Musteloidea</taxon>
        <taxon>Mustelidae</taxon>
        <taxon>Mustelinae</taxon>
        <taxon>Mustela</taxon>
    </lineage>
</organism>
<name>M3Y849_MUSPF</name>
<dbReference type="EMBL" id="AEYP01062848">
    <property type="status" value="NOT_ANNOTATED_CDS"/>
    <property type="molecule type" value="Genomic_DNA"/>
</dbReference>
<feature type="compositionally biased region" description="Low complexity" evidence="1">
    <location>
        <begin position="32"/>
        <end position="45"/>
    </location>
</feature>
<proteinExistence type="predicted"/>
<keyword evidence="3" id="KW-1185">Reference proteome</keyword>
<accession>M3Y849</accession>